<evidence type="ECO:0000313" key="2">
    <source>
        <dbReference type="Proteomes" id="UP000036873"/>
    </source>
</evidence>
<dbReference type="Proteomes" id="UP000036873">
    <property type="component" value="Unassembled WGS sequence"/>
</dbReference>
<evidence type="ECO:0000313" key="1">
    <source>
        <dbReference type="EMBL" id="KNZ41412.1"/>
    </source>
</evidence>
<protein>
    <submittedName>
        <fullName evidence="1">Uncharacterized protein</fullName>
    </submittedName>
</protein>
<reference evidence="2" key="1">
    <citation type="submission" date="2015-07" db="EMBL/GenBank/DDBJ databases">
        <title>Draft genome sequence of Acetobacterium bakii DSM 8293, a potential psychrophilic chemical producer through syngas fermentation.</title>
        <authorList>
            <person name="Song Y."/>
            <person name="Hwang S."/>
            <person name="Cho B.-K."/>
        </authorList>
    </citation>
    <scope>NUCLEOTIDE SEQUENCE [LARGE SCALE GENOMIC DNA]</scope>
    <source>
        <strain evidence="2">DSM 8239</strain>
    </source>
</reference>
<accession>A0A0L6TZB8</accession>
<gene>
    <name evidence="1" type="ORF">AKG39_12405</name>
</gene>
<dbReference type="EMBL" id="LGYO01000031">
    <property type="protein sequence ID" value="KNZ41412.1"/>
    <property type="molecule type" value="Genomic_DNA"/>
</dbReference>
<dbReference type="STRING" id="52689.AKG39_12405"/>
<name>A0A0L6TZB8_9FIRM</name>
<proteinExistence type="predicted"/>
<organism evidence="1 2">
    <name type="scientific">Acetobacterium bakii</name>
    <dbReference type="NCBI Taxonomy" id="52689"/>
    <lineage>
        <taxon>Bacteria</taxon>
        <taxon>Bacillati</taxon>
        <taxon>Bacillota</taxon>
        <taxon>Clostridia</taxon>
        <taxon>Eubacteriales</taxon>
        <taxon>Eubacteriaceae</taxon>
        <taxon>Acetobacterium</taxon>
    </lineage>
</organism>
<comment type="caution">
    <text evidence="1">The sequence shown here is derived from an EMBL/GenBank/DDBJ whole genome shotgun (WGS) entry which is preliminary data.</text>
</comment>
<keyword evidence="2" id="KW-1185">Reference proteome</keyword>
<sequence>MMKIIPKLIYSLNIKKGKKKIKHFDELTKNAPEINKQLRTIKKVCLFRLMTTTSSILKKC</sequence>
<dbReference type="AlphaFoldDB" id="A0A0L6TZB8"/>